<evidence type="ECO:0000256" key="6">
    <source>
        <dbReference type="ARBA" id="ARBA00022692"/>
    </source>
</evidence>
<dbReference type="GO" id="GO:0015031">
    <property type="term" value="P:protein transport"/>
    <property type="evidence" value="ECO:0007669"/>
    <property type="project" value="UniProtKB-KW"/>
</dbReference>
<evidence type="ECO:0000256" key="5">
    <source>
        <dbReference type="ARBA" id="ARBA00022475"/>
    </source>
</evidence>
<evidence type="ECO:0000256" key="4">
    <source>
        <dbReference type="ARBA" id="ARBA00022448"/>
    </source>
</evidence>
<feature type="transmembrane region" description="Helical" evidence="17">
    <location>
        <begin position="196"/>
        <end position="217"/>
    </location>
</feature>
<comment type="subcellular location">
    <subcellularLocation>
        <location evidence="1">Cell membrane</location>
        <topology evidence="1">Multi-pass membrane protein</topology>
    </subcellularLocation>
    <subcellularLocation>
        <location evidence="16">Membrane</location>
        <topology evidence="16">Multi-pass membrane protein</topology>
    </subcellularLocation>
</comment>
<organism evidence="19 20">
    <name type="scientific">Microterricola gilva</name>
    <dbReference type="NCBI Taxonomy" id="393267"/>
    <lineage>
        <taxon>Bacteria</taxon>
        <taxon>Bacillati</taxon>
        <taxon>Actinomycetota</taxon>
        <taxon>Actinomycetes</taxon>
        <taxon>Micrococcales</taxon>
        <taxon>Microbacteriaceae</taxon>
        <taxon>Microterricola</taxon>
    </lineage>
</organism>
<comment type="function">
    <text evidence="11">Required for the insertion and/or proper folding and/or complex formation of integral membrane proteins into the membrane. Involved in integration of membrane proteins that insert both dependently and independently of the Sec translocase complex, as well as at least some lipoproteins. Aids folding of multispanning membrane proteins.</text>
</comment>
<dbReference type="AlphaFoldDB" id="A0A4Q8ALD1"/>
<dbReference type="NCBIfam" id="TIGR03592">
    <property type="entry name" value="yidC_oxa1_cterm"/>
    <property type="match status" value="1"/>
</dbReference>
<comment type="caution">
    <text evidence="19">The sequence shown here is derived from an EMBL/GenBank/DDBJ whole genome shotgun (WGS) entry which is preliminary data.</text>
</comment>
<keyword evidence="9 17" id="KW-0472">Membrane</keyword>
<keyword evidence="20" id="KW-1185">Reference proteome</keyword>
<evidence type="ECO:0000256" key="7">
    <source>
        <dbReference type="ARBA" id="ARBA00022927"/>
    </source>
</evidence>
<evidence type="ECO:0000256" key="2">
    <source>
        <dbReference type="ARBA" id="ARBA00010527"/>
    </source>
</evidence>
<dbReference type="PANTHER" id="PTHR12428">
    <property type="entry name" value="OXA1"/>
    <property type="match status" value="1"/>
</dbReference>
<evidence type="ECO:0000256" key="12">
    <source>
        <dbReference type="ARBA" id="ARBA00026028"/>
    </source>
</evidence>
<evidence type="ECO:0000256" key="11">
    <source>
        <dbReference type="ARBA" id="ARBA00025034"/>
    </source>
</evidence>
<keyword evidence="7" id="KW-0653">Protein transport</keyword>
<feature type="transmembrane region" description="Helical" evidence="17">
    <location>
        <begin position="157"/>
        <end position="176"/>
    </location>
</feature>
<evidence type="ECO:0000256" key="14">
    <source>
        <dbReference type="ARBA" id="ARBA00033245"/>
    </source>
</evidence>
<dbReference type="EMBL" id="SHLC01000001">
    <property type="protein sequence ID" value="RZU65248.1"/>
    <property type="molecule type" value="Genomic_DNA"/>
</dbReference>
<dbReference type="Pfam" id="PF02096">
    <property type="entry name" value="60KD_IMP"/>
    <property type="match status" value="1"/>
</dbReference>
<dbReference type="PANTHER" id="PTHR12428:SF65">
    <property type="entry name" value="CYTOCHROME C OXIDASE ASSEMBLY PROTEIN COX18, MITOCHONDRIAL"/>
    <property type="match status" value="1"/>
</dbReference>
<feature type="transmembrane region" description="Helical" evidence="17">
    <location>
        <begin position="108"/>
        <end position="127"/>
    </location>
</feature>
<dbReference type="Proteomes" id="UP000291483">
    <property type="component" value="Unassembled WGS sequence"/>
</dbReference>
<dbReference type="CDD" id="cd20070">
    <property type="entry name" value="5TM_YidC_Alb3"/>
    <property type="match status" value="1"/>
</dbReference>
<evidence type="ECO:0000259" key="18">
    <source>
        <dbReference type="Pfam" id="PF02096"/>
    </source>
</evidence>
<sequence length="255" mass="27298">MDLYAFAPIAALLELASTAVNGLASLFTPLAGASAMALAIVALTVLVRIYLIPLGAAQARAEVTRRRMAPKLRELQTRHKKNPEKLQRATLELYAEEKASPFAGMLPALAQAPVLSIVYGLFILATINGHPNELLHETLLGVPLGSSFLAVVNGSSAWPGAAVFLGLFAVIAAVAYTSRRVMLAQQAQSTEEVPAAMARVSGVLSWMPFITVIFAAIVPLAATLYLTVTTAWTLVERHILRRRAERRASTAELTT</sequence>
<evidence type="ECO:0000256" key="13">
    <source>
        <dbReference type="ARBA" id="ARBA00031538"/>
    </source>
</evidence>
<proteinExistence type="inferred from homology"/>
<dbReference type="GO" id="GO:0051205">
    <property type="term" value="P:protein insertion into membrane"/>
    <property type="evidence" value="ECO:0007669"/>
    <property type="project" value="TreeGrafter"/>
</dbReference>
<feature type="transmembrane region" description="Helical" evidence="17">
    <location>
        <begin position="34"/>
        <end position="57"/>
    </location>
</feature>
<dbReference type="OrthoDB" id="9780552at2"/>
<dbReference type="InterPro" id="IPR028055">
    <property type="entry name" value="YidC/Oxa/ALB_C"/>
</dbReference>
<keyword evidence="5" id="KW-1003">Cell membrane</keyword>
<accession>A0A4Q8ALD1</accession>
<name>A0A4Q8ALD1_9MICO</name>
<protein>
    <recommendedName>
        <fullName evidence="3">Membrane protein insertase YidC</fullName>
    </recommendedName>
    <alternativeName>
        <fullName evidence="15">Foldase YidC</fullName>
    </alternativeName>
    <alternativeName>
        <fullName evidence="14">Membrane integrase YidC</fullName>
    </alternativeName>
    <alternativeName>
        <fullName evidence="13">Membrane protein YidC</fullName>
    </alternativeName>
</protein>
<comment type="subunit">
    <text evidence="12">Interacts with the Sec translocase complex via SecD. Specifically interacts with transmembrane segments of nascent integral membrane proteins during membrane integration.</text>
</comment>
<dbReference type="RefSeq" id="WP_130505631.1">
    <property type="nucleotide sequence ID" value="NZ_SHLC01000001.1"/>
</dbReference>
<dbReference type="GO" id="GO:0005886">
    <property type="term" value="C:plasma membrane"/>
    <property type="evidence" value="ECO:0007669"/>
    <property type="project" value="UniProtKB-SubCell"/>
</dbReference>
<keyword evidence="8 17" id="KW-1133">Transmembrane helix</keyword>
<feature type="domain" description="Membrane insertase YidC/Oxa/ALB C-terminal" evidence="18">
    <location>
        <begin position="37"/>
        <end position="241"/>
    </location>
</feature>
<gene>
    <name evidence="19" type="ORF">EV379_1575</name>
</gene>
<dbReference type="GO" id="GO:0032977">
    <property type="term" value="F:membrane insertase activity"/>
    <property type="evidence" value="ECO:0007669"/>
    <property type="project" value="InterPro"/>
</dbReference>
<dbReference type="InterPro" id="IPR001708">
    <property type="entry name" value="YidC/ALB3/OXA1/COX18"/>
</dbReference>
<evidence type="ECO:0000256" key="10">
    <source>
        <dbReference type="ARBA" id="ARBA00023186"/>
    </source>
</evidence>
<evidence type="ECO:0000256" key="8">
    <source>
        <dbReference type="ARBA" id="ARBA00022989"/>
    </source>
</evidence>
<evidence type="ECO:0000256" key="16">
    <source>
        <dbReference type="RuleBase" id="RU003945"/>
    </source>
</evidence>
<comment type="similarity">
    <text evidence="2">Belongs to the OXA1/ALB3/YidC family. Type 1 subfamily.</text>
</comment>
<evidence type="ECO:0000256" key="1">
    <source>
        <dbReference type="ARBA" id="ARBA00004651"/>
    </source>
</evidence>
<dbReference type="InterPro" id="IPR047196">
    <property type="entry name" value="YidC_ALB_C"/>
</dbReference>
<evidence type="ECO:0000256" key="3">
    <source>
        <dbReference type="ARBA" id="ARBA00015325"/>
    </source>
</evidence>
<keyword evidence="6 16" id="KW-0812">Transmembrane</keyword>
<evidence type="ECO:0000256" key="9">
    <source>
        <dbReference type="ARBA" id="ARBA00023136"/>
    </source>
</evidence>
<keyword evidence="10" id="KW-0143">Chaperone</keyword>
<keyword evidence="4" id="KW-0813">Transport</keyword>
<evidence type="ECO:0000256" key="15">
    <source>
        <dbReference type="ARBA" id="ARBA00033342"/>
    </source>
</evidence>
<evidence type="ECO:0000313" key="19">
    <source>
        <dbReference type="EMBL" id="RZU65248.1"/>
    </source>
</evidence>
<evidence type="ECO:0000313" key="20">
    <source>
        <dbReference type="Proteomes" id="UP000291483"/>
    </source>
</evidence>
<reference evidence="19 20" key="1">
    <citation type="submission" date="2019-02" db="EMBL/GenBank/DDBJ databases">
        <title>Sequencing the genomes of 1000 actinobacteria strains.</title>
        <authorList>
            <person name="Klenk H.-P."/>
        </authorList>
    </citation>
    <scope>NUCLEOTIDE SEQUENCE [LARGE SCALE GENOMIC DNA]</scope>
    <source>
        <strain evidence="19 20">DSM 18319</strain>
    </source>
</reference>
<evidence type="ECO:0000256" key="17">
    <source>
        <dbReference type="SAM" id="Phobius"/>
    </source>
</evidence>